<name>A0AAV4VBT2_CAEEX</name>
<accession>A0AAV4VBT2</accession>
<dbReference type="EMBL" id="BPLR01014287">
    <property type="protein sequence ID" value="GIY67836.1"/>
    <property type="molecule type" value="Genomic_DNA"/>
</dbReference>
<evidence type="ECO:0000313" key="3">
    <source>
        <dbReference type="Proteomes" id="UP001054945"/>
    </source>
</evidence>
<keyword evidence="3" id="KW-1185">Reference proteome</keyword>
<proteinExistence type="predicted"/>
<reference evidence="2 3" key="1">
    <citation type="submission" date="2021-06" db="EMBL/GenBank/DDBJ databases">
        <title>Caerostris extrusa draft genome.</title>
        <authorList>
            <person name="Kono N."/>
            <person name="Arakawa K."/>
        </authorList>
    </citation>
    <scope>NUCLEOTIDE SEQUENCE [LARGE SCALE GENOMIC DNA]</scope>
</reference>
<dbReference type="AlphaFoldDB" id="A0AAV4VBT2"/>
<evidence type="ECO:0000256" key="1">
    <source>
        <dbReference type="SAM" id="MobiDB-lite"/>
    </source>
</evidence>
<organism evidence="2 3">
    <name type="scientific">Caerostris extrusa</name>
    <name type="common">Bark spider</name>
    <name type="synonym">Caerostris bankana</name>
    <dbReference type="NCBI Taxonomy" id="172846"/>
    <lineage>
        <taxon>Eukaryota</taxon>
        <taxon>Metazoa</taxon>
        <taxon>Ecdysozoa</taxon>
        <taxon>Arthropoda</taxon>
        <taxon>Chelicerata</taxon>
        <taxon>Arachnida</taxon>
        <taxon>Araneae</taxon>
        <taxon>Araneomorphae</taxon>
        <taxon>Entelegynae</taxon>
        <taxon>Araneoidea</taxon>
        <taxon>Araneidae</taxon>
        <taxon>Caerostris</taxon>
    </lineage>
</organism>
<protein>
    <submittedName>
        <fullName evidence="2">Uncharacterized protein</fullName>
    </submittedName>
</protein>
<feature type="region of interest" description="Disordered" evidence="1">
    <location>
        <begin position="156"/>
        <end position="178"/>
    </location>
</feature>
<comment type="caution">
    <text evidence="2">The sequence shown here is derived from an EMBL/GenBank/DDBJ whole genome shotgun (WGS) entry which is preliminary data.</text>
</comment>
<evidence type="ECO:0000313" key="2">
    <source>
        <dbReference type="EMBL" id="GIY67836.1"/>
    </source>
</evidence>
<dbReference type="Proteomes" id="UP001054945">
    <property type="component" value="Unassembled WGS sequence"/>
</dbReference>
<gene>
    <name evidence="2" type="ORF">CEXT_662521</name>
</gene>
<sequence length="233" mass="26449">MFNFSWIKLENSLHDGSDIGCTANYGRAFTIMWLMTVNPLAASSKQGIVLFLYLVKLSGCYEISASCRARKVDGQLRKVILHHYLLVLGRTDLVVKLFLAMAMKTLSANKQRTTLNSILYHTTTVTKERIQQALDRDSIESRLLINLGFLNPKRRTTASDCSDSSGGHLPRPLRVPWPNGITDPPWGRQKHPQKGKQINAWQRNLIWRERKVVRKCKCISGQISGVDSFQHKS</sequence>